<sequence length="163" mass="17320">MAQLHESHGDKTFDDLAQTQLCTMLAPVRSVPALHDAALPSEERFTCWQFPALAGGIHAVRTRSPAGYPHALHQCAAAARVADSTPCSLLRASTGLKLALEIQGGVQGLAGLELCWGWQRDSAWENVSMQQPGGNMGVANGSRCASVGAVTDAFLEQEWFFGG</sequence>
<dbReference type="EMBL" id="LGRX02003213">
    <property type="protein sequence ID" value="KAK3282648.1"/>
    <property type="molecule type" value="Genomic_DNA"/>
</dbReference>
<comment type="caution">
    <text evidence="1">The sequence shown here is derived from an EMBL/GenBank/DDBJ whole genome shotgun (WGS) entry which is preliminary data.</text>
</comment>
<protein>
    <submittedName>
        <fullName evidence="1">Uncharacterized protein</fullName>
    </submittedName>
</protein>
<reference evidence="1 2" key="1">
    <citation type="journal article" date="2015" name="Genome Biol. Evol.">
        <title>Comparative Genomics of a Bacterivorous Green Alga Reveals Evolutionary Causalities and Consequences of Phago-Mixotrophic Mode of Nutrition.</title>
        <authorList>
            <person name="Burns J.A."/>
            <person name="Paasch A."/>
            <person name="Narechania A."/>
            <person name="Kim E."/>
        </authorList>
    </citation>
    <scope>NUCLEOTIDE SEQUENCE [LARGE SCALE GENOMIC DNA]</scope>
    <source>
        <strain evidence="1 2">PLY_AMNH</strain>
    </source>
</reference>
<dbReference type="AlphaFoldDB" id="A0AAE0LEU7"/>
<organism evidence="1 2">
    <name type="scientific">Cymbomonas tetramitiformis</name>
    <dbReference type="NCBI Taxonomy" id="36881"/>
    <lineage>
        <taxon>Eukaryota</taxon>
        <taxon>Viridiplantae</taxon>
        <taxon>Chlorophyta</taxon>
        <taxon>Pyramimonadophyceae</taxon>
        <taxon>Pyramimonadales</taxon>
        <taxon>Pyramimonadaceae</taxon>
        <taxon>Cymbomonas</taxon>
    </lineage>
</organism>
<gene>
    <name evidence="1" type="ORF">CYMTET_9625</name>
</gene>
<dbReference type="Proteomes" id="UP001190700">
    <property type="component" value="Unassembled WGS sequence"/>
</dbReference>
<proteinExistence type="predicted"/>
<name>A0AAE0LEU7_9CHLO</name>
<keyword evidence="2" id="KW-1185">Reference proteome</keyword>
<accession>A0AAE0LEU7</accession>
<evidence type="ECO:0000313" key="1">
    <source>
        <dbReference type="EMBL" id="KAK3282648.1"/>
    </source>
</evidence>
<evidence type="ECO:0000313" key="2">
    <source>
        <dbReference type="Proteomes" id="UP001190700"/>
    </source>
</evidence>